<evidence type="ECO:0000313" key="5">
    <source>
        <dbReference type="Proteomes" id="UP000663845"/>
    </source>
</evidence>
<dbReference type="AlphaFoldDB" id="A0A815PI70"/>
<dbReference type="Proteomes" id="UP000663845">
    <property type="component" value="Unassembled WGS sequence"/>
</dbReference>
<dbReference type="InterPro" id="IPR011990">
    <property type="entry name" value="TPR-like_helical_dom_sf"/>
</dbReference>
<dbReference type="Proteomes" id="UP000663844">
    <property type="component" value="Unassembled WGS sequence"/>
</dbReference>
<gene>
    <name evidence="1" type="ORF">IZO911_LOCUS36123</name>
    <name evidence="2" type="ORF">JYZ213_LOCUS40591</name>
    <name evidence="3" type="ORF">KXQ929_LOCUS24997</name>
    <name evidence="4" type="ORF">OXD698_LOCUS37500</name>
</gene>
<dbReference type="EMBL" id="CAJNOG010001504">
    <property type="protein sequence ID" value="CAF1449347.1"/>
    <property type="molecule type" value="Genomic_DNA"/>
</dbReference>
<comment type="caution">
    <text evidence="2">The sequence shown here is derived from an EMBL/GenBank/DDBJ whole genome shotgun (WGS) entry which is preliminary data.</text>
</comment>
<organism evidence="2 5">
    <name type="scientific">Adineta steineri</name>
    <dbReference type="NCBI Taxonomy" id="433720"/>
    <lineage>
        <taxon>Eukaryota</taxon>
        <taxon>Metazoa</taxon>
        <taxon>Spiralia</taxon>
        <taxon>Gnathifera</taxon>
        <taxon>Rotifera</taxon>
        <taxon>Eurotatoria</taxon>
        <taxon>Bdelloidea</taxon>
        <taxon>Adinetida</taxon>
        <taxon>Adinetidae</taxon>
        <taxon>Adineta</taxon>
    </lineage>
</organism>
<evidence type="ECO:0000313" key="4">
    <source>
        <dbReference type="EMBL" id="CAF4140235.1"/>
    </source>
</evidence>
<evidence type="ECO:0000313" key="2">
    <source>
        <dbReference type="EMBL" id="CAF1449347.1"/>
    </source>
</evidence>
<dbReference type="Proteomes" id="UP000663860">
    <property type="component" value="Unassembled WGS sequence"/>
</dbReference>
<dbReference type="Proteomes" id="UP000663868">
    <property type="component" value="Unassembled WGS sequence"/>
</dbReference>
<dbReference type="EMBL" id="CAJNOE010000815">
    <property type="protein sequence ID" value="CAF1339018.1"/>
    <property type="molecule type" value="Genomic_DNA"/>
</dbReference>
<proteinExistence type="predicted"/>
<dbReference type="Gene3D" id="1.25.40.10">
    <property type="entry name" value="Tetratricopeptide repeat domain"/>
    <property type="match status" value="1"/>
</dbReference>
<accession>A0A815PI70</accession>
<dbReference type="EMBL" id="CAJOBB010002124">
    <property type="protein sequence ID" value="CAF3940316.1"/>
    <property type="molecule type" value="Genomic_DNA"/>
</dbReference>
<protein>
    <recommendedName>
        <fullName evidence="6">Tetratricopeptide repeat protein</fullName>
    </recommendedName>
</protein>
<evidence type="ECO:0000313" key="1">
    <source>
        <dbReference type="EMBL" id="CAF1339018.1"/>
    </source>
</evidence>
<reference evidence="2" key="1">
    <citation type="submission" date="2021-02" db="EMBL/GenBank/DDBJ databases">
        <authorList>
            <person name="Nowell W R."/>
        </authorList>
    </citation>
    <scope>NUCLEOTIDE SEQUENCE</scope>
</reference>
<dbReference type="EMBL" id="CAJOAZ010006629">
    <property type="protein sequence ID" value="CAF4140235.1"/>
    <property type="molecule type" value="Genomic_DNA"/>
</dbReference>
<name>A0A815PI70_9BILA</name>
<evidence type="ECO:0008006" key="6">
    <source>
        <dbReference type="Google" id="ProtNLM"/>
    </source>
</evidence>
<dbReference type="SUPFAM" id="SSF48452">
    <property type="entry name" value="TPR-like"/>
    <property type="match status" value="1"/>
</dbReference>
<evidence type="ECO:0000313" key="3">
    <source>
        <dbReference type="EMBL" id="CAF3940316.1"/>
    </source>
</evidence>
<sequence length="71" mass="8253">MYNAMAATYHQVKESNLALEFHTKTPQVQQASLSSKHPEIARTFYSLGCFYKNTKNHTKTSEYYAKSFDIR</sequence>